<dbReference type="InterPro" id="IPR008979">
    <property type="entry name" value="Galactose-bd-like_sf"/>
</dbReference>
<dbReference type="Gene3D" id="2.60.120.260">
    <property type="entry name" value="Galactose-binding domain-like"/>
    <property type="match status" value="1"/>
</dbReference>
<sequence length="132" mass="14639">ARLNGPTAAWIPDASDGSPWLQVDLGRQYMICAVGTQGHPSGGQWTTAYRLTTSLDNKIWENIENSKELPGNTDRNTVVVHWFKQIIAARFVKIKPLSWNNAICMRAQIYGCELGKVAEEERGVSHVACALK</sequence>
<accession>A7RXY1</accession>
<feature type="domain" description="F5/8 type C" evidence="1">
    <location>
        <begin position="1"/>
        <end position="112"/>
    </location>
</feature>
<dbReference type="PANTHER" id="PTHR24543:SF291">
    <property type="entry name" value="SMOKE ALARM, ISOFORM D"/>
    <property type="match status" value="1"/>
</dbReference>
<feature type="non-terminal residue" evidence="2">
    <location>
        <position position="132"/>
    </location>
</feature>
<dbReference type="STRING" id="45351.A7RXY1"/>
<dbReference type="HOGENOM" id="CLU_030066_1_0_1"/>
<dbReference type="CDD" id="cd00057">
    <property type="entry name" value="FA58C"/>
    <property type="match status" value="1"/>
</dbReference>
<dbReference type="Pfam" id="PF00754">
    <property type="entry name" value="F5_F8_type_C"/>
    <property type="match status" value="1"/>
</dbReference>
<reference evidence="2 3" key="1">
    <citation type="journal article" date="2007" name="Science">
        <title>Sea anemone genome reveals ancestral eumetazoan gene repertoire and genomic organization.</title>
        <authorList>
            <person name="Putnam N.H."/>
            <person name="Srivastava M."/>
            <person name="Hellsten U."/>
            <person name="Dirks B."/>
            <person name="Chapman J."/>
            <person name="Salamov A."/>
            <person name="Terry A."/>
            <person name="Shapiro H."/>
            <person name="Lindquist E."/>
            <person name="Kapitonov V.V."/>
            <person name="Jurka J."/>
            <person name="Genikhovich G."/>
            <person name="Grigoriev I.V."/>
            <person name="Lucas S.M."/>
            <person name="Steele R.E."/>
            <person name="Finnerty J.R."/>
            <person name="Technau U."/>
            <person name="Martindale M.Q."/>
            <person name="Rokhsar D.S."/>
        </authorList>
    </citation>
    <scope>NUCLEOTIDE SEQUENCE [LARGE SCALE GENOMIC DNA]</scope>
    <source>
        <strain evidence="3">CH2 X CH6</strain>
    </source>
</reference>
<dbReference type="FunFam" id="2.60.120.260:FF:000016">
    <property type="entry name" value="Contactin-associated protein-like 4 isoform 1"/>
    <property type="match status" value="1"/>
</dbReference>
<dbReference type="PhylomeDB" id="A7RXY1"/>
<dbReference type="PROSITE" id="PS50022">
    <property type="entry name" value="FA58C_3"/>
    <property type="match status" value="1"/>
</dbReference>
<dbReference type="InterPro" id="IPR000421">
    <property type="entry name" value="FA58C"/>
</dbReference>
<evidence type="ECO:0000313" key="3">
    <source>
        <dbReference type="Proteomes" id="UP000001593"/>
    </source>
</evidence>
<organism evidence="2 3">
    <name type="scientific">Nematostella vectensis</name>
    <name type="common">Starlet sea anemone</name>
    <dbReference type="NCBI Taxonomy" id="45351"/>
    <lineage>
        <taxon>Eukaryota</taxon>
        <taxon>Metazoa</taxon>
        <taxon>Cnidaria</taxon>
        <taxon>Anthozoa</taxon>
        <taxon>Hexacorallia</taxon>
        <taxon>Actiniaria</taxon>
        <taxon>Edwardsiidae</taxon>
        <taxon>Nematostella</taxon>
    </lineage>
</organism>
<name>A7RXY1_NEMVE</name>
<dbReference type="OMA" id="QYMICAV"/>
<dbReference type="PROSITE" id="PS01285">
    <property type="entry name" value="FA58C_1"/>
    <property type="match status" value="1"/>
</dbReference>
<keyword evidence="3" id="KW-1185">Reference proteome</keyword>
<dbReference type="Proteomes" id="UP000001593">
    <property type="component" value="Unassembled WGS sequence"/>
</dbReference>
<protein>
    <recommendedName>
        <fullName evidence="1">F5/8 type C domain-containing protein</fullName>
    </recommendedName>
</protein>
<dbReference type="EMBL" id="DS469551">
    <property type="protein sequence ID" value="EDO43742.1"/>
    <property type="molecule type" value="Genomic_DNA"/>
</dbReference>
<proteinExistence type="predicted"/>
<dbReference type="PANTHER" id="PTHR24543">
    <property type="entry name" value="MULTICOPPER OXIDASE-RELATED"/>
    <property type="match status" value="1"/>
</dbReference>
<dbReference type="InParanoid" id="A7RXY1"/>
<evidence type="ECO:0000259" key="1">
    <source>
        <dbReference type="PROSITE" id="PS50022"/>
    </source>
</evidence>
<gene>
    <name evidence="2" type="ORF">NEMVEDRAFT_v1g97036</name>
</gene>
<dbReference type="eggNOG" id="KOG3516">
    <property type="taxonomic scope" value="Eukaryota"/>
</dbReference>
<evidence type="ECO:0000313" key="2">
    <source>
        <dbReference type="EMBL" id="EDO43742.1"/>
    </source>
</evidence>
<dbReference type="SMART" id="SM00231">
    <property type="entry name" value="FA58C"/>
    <property type="match status" value="1"/>
</dbReference>
<dbReference type="SUPFAM" id="SSF49785">
    <property type="entry name" value="Galactose-binding domain-like"/>
    <property type="match status" value="1"/>
</dbReference>
<dbReference type="AlphaFoldDB" id="A7RXY1"/>